<dbReference type="PANTHER" id="PTHR30244">
    <property type="entry name" value="TRANSAMINASE"/>
    <property type="match status" value="1"/>
</dbReference>
<dbReference type="PANTHER" id="PTHR30244:SF34">
    <property type="entry name" value="DTDP-4-AMINO-4,6-DIDEOXYGALACTOSE TRANSAMINASE"/>
    <property type="match status" value="1"/>
</dbReference>
<dbReference type="RefSeq" id="WP_378045973.1">
    <property type="nucleotide sequence ID" value="NZ_JBHMDN010000010.1"/>
</dbReference>
<dbReference type="InterPro" id="IPR015421">
    <property type="entry name" value="PyrdxlP-dep_Trfase_major"/>
</dbReference>
<evidence type="ECO:0000313" key="3">
    <source>
        <dbReference type="Proteomes" id="UP001596378"/>
    </source>
</evidence>
<dbReference type="CDD" id="cd00616">
    <property type="entry name" value="AHBA_syn"/>
    <property type="match status" value="1"/>
</dbReference>
<proteinExistence type="inferred from homology"/>
<dbReference type="Pfam" id="PF01041">
    <property type="entry name" value="DegT_DnrJ_EryC1"/>
    <property type="match status" value="1"/>
</dbReference>
<dbReference type="Proteomes" id="UP001596378">
    <property type="component" value="Unassembled WGS sequence"/>
</dbReference>
<keyword evidence="1" id="KW-0663">Pyridoxal phosphate</keyword>
<evidence type="ECO:0000256" key="1">
    <source>
        <dbReference type="RuleBase" id="RU004508"/>
    </source>
</evidence>
<dbReference type="InterPro" id="IPR000653">
    <property type="entry name" value="DegT/StrS_aminotransferase"/>
</dbReference>
<dbReference type="EMBL" id="JBHTAI010000009">
    <property type="protein sequence ID" value="MFC7150206.1"/>
    <property type="molecule type" value="Genomic_DNA"/>
</dbReference>
<dbReference type="PIRSF" id="PIRSF000390">
    <property type="entry name" value="PLP_StrS"/>
    <property type="match status" value="1"/>
</dbReference>
<protein>
    <submittedName>
        <fullName evidence="2">DegT/DnrJ/EryC1/StrS family aminotransferase</fullName>
    </submittedName>
</protein>
<dbReference type="GO" id="GO:0008483">
    <property type="term" value="F:transaminase activity"/>
    <property type="evidence" value="ECO:0007669"/>
    <property type="project" value="UniProtKB-KW"/>
</dbReference>
<comment type="similarity">
    <text evidence="1">Belongs to the DegT/DnrJ/EryC1 family.</text>
</comment>
<dbReference type="InterPro" id="IPR015424">
    <property type="entry name" value="PyrdxlP-dep_Trfase"/>
</dbReference>
<accession>A0ABW2FAV4</accession>
<sequence length="383" mass="42610">MSNNKRIYLSSPHMGEYEQGYVSEAFSTNWIAPLGPHVNAFENELADLVGIREAAALSSGTAGIHLALRLLNVGTGDNVLCSSLTFVATANPILYQGAQPVFIDSNRETWNMSPEALERACRELEKQGKRPKAAIVVNLYGQSADMDLVLEICNRYSIPVIEDAAESLGATYRNKASGTFGRFGIYSFNGNKIITTSGGGMLISNEAESIAKARHWATQARDPALHYQHSEVGYNYRLSNILAGVGRGQLRVLNERVAARRKVFERYYDRLSKYKGIDFMPEASYGRSTRWLTALTVDPTKSGVTSLQIIEYLAERNIESRPVWKPLHLQPLFDGVPYYSHSEEESISDKLFKYGLCLPSGSNMSEEEQDFVIDSIEELLQGK</sequence>
<name>A0ABW2FAV4_9BACL</name>
<dbReference type="InterPro" id="IPR015422">
    <property type="entry name" value="PyrdxlP-dep_Trfase_small"/>
</dbReference>
<evidence type="ECO:0000313" key="2">
    <source>
        <dbReference type="EMBL" id="MFC7150206.1"/>
    </source>
</evidence>
<organism evidence="2 3">
    <name type="scientific">Cohnella cellulosilytica</name>
    <dbReference type="NCBI Taxonomy" id="986710"/>
    <lineage>
        <taxon>Bacteria</taxon>
        <taxon>Bacillati</taxon>
        <taxon>Bacillota</taxon>
        <taxon>Bacilli</taxon>
        <taxon>Bacillales</taxon>
        <taxon>Paenibacillaceae</taxon>
        <taxon>Cohnella</taxon>
    </lineage>
</organism>
<reference evidence="3" key="1">
    <citation type="journal article" date="2019" name="Int. J. Syst. Evol. Microbiol.">
        <title>The Global Catalogue of Microorganisms (GCM) 10K type strain sequencing project: providing services to taxonomists for standard genome sequencing and annotation.</title>
        <authorList>
            <consortium name="The Broad Institute Genomics Platform"/>
            <consortium name="The Broad Institute Genome Sequencing Center for Infectious Disease"/>
            <person name="Wu L."/>
            <person name="Ma J."/>
        </authorList>
    </citation>
    <scope>NUCLEOTIDE SEQUENCE [LARGE SCALE GENOMIC DNA]</scope>
    <source>
        <strain evidence="3">KCTC 12907</strain>
    </source>
</reference>
<gene>
    <name evidence="2" type="ORF">ACFQMJ_16890</name>
</gene>
<keyword evidence="2" id="KW-0032">Aminotransferase</keyword>
<keyword evidence="2" id="KW-0808">Transferase</keyword>
<dbReference type="Gene3D" id="3.40.640.10">
    <property type="entry name" value="Type I PLP-dependent aspartate aminotransferase-like (Major domain)"/>
    <property type="match status" value="1"/>
</dbReference>
<dbReference type="Gene3D" id="3.90.1150.10">
    <property type="entry name" value="Aspartate Aminotransferase, domain 1"/>
    <property type="match status" value="1"/>
</dbReference>
<comment type="caution">
    <text evidence="2">The sequence shown here is derived from an EMBL/GenBank/DDBJ whole genome shotgun (WGS) entry which is preliminary data.</text>
</comment>
<dbReference type="SUPFAM" id="SSF53383">
    <property type="entry name" value="PLP-dependent transferases"/>
    <property type="match status" value="1"/>
</dbReference>
<keyword evidence="3" id="KW-1185">Reference proteome</keyword>